<dbReference type="InterPro" id="IPR036936">
    <property type="entry name" value="CRIB_dom_sf"/>
</dbReference>
<protein>
    <submittedName>
        <fullName evidence="9">WH1 domain-containing protein</fullName>
    </submittedName>
</protein>
<dbReference type="AlphaFoldDB" id="A0A1I8I9X7"/>
<comment type="subcellular location">
    <subcellularLocation>
        <location evidence="1">Cytoplasm</location>
        <location evidence="1">Cytoskeleton</location>
    </subcellularLocation>
</comment>
<reference evidence="9" key="1">
    <citation type="submission" date="2016-11" db="UniProtKB">
        <authorList>
            <consortium name="WormBaseParasite"/>
        </authorList>
    </citation>
    <scope>IDENTIFICATION</scope>
</reference>
<sequence>MPAQVPTNKPSELLDNDENNLVFSLLGPKCITLATTVAQLYYGENNRWTHMGTGILCFVRDANVRSFFLRFYDIEQRKMLFEQEIYKNMAYDNKYAFFHQVEADNCVVGFNFVDDDRGQDEAHELYEVLKAKVDKMSTPAVARQQNVQTAPVVIGRQASISNSAGQPQTLTSGAAPKKSTSSAGKSDKAEKRKGGGGGGAGRGRIRREDIGTPTNFRHVQHVGYDTLSEADGGGDIQRVEIANDPVLKFLFGQIGENFEQTMQTKKGARKVEQFITNMGGIDKVRQMATDTGYAPAPGNQKQQQQQQPQPPPPPSRAARKLPGRRRRCLPSVAGGRAPPPPPPPSRLGAPPPPPPPPPQQQPPP</sequence>
<feature type="compositionally biased region" description="Polar residues" evidence="5">
    <location>
        <begin position="159"/>
        <end position="184"/>
    </location>
</feature>
<dbReference type="CDD" id="cd01205">
    <property type="entry name" value="EVH1_WASP-like"/>
    <property type="match status" value="1"/>
</dbReference>
<dbReference type="GO" id="GO:0005856">
    <property type="term" value="C:cytoskeleton"/>
    <property type="evidence" value="ECO:0007669"/>
    <property type="project" value="UniProtKB-SubCell"/>
</dbReference>
<evidence type="ECO:0000256" key="1">
    <source>
        <dbReference type="ARBA" id="ARBA00004245"/>
    </source>
</evidence>
<evidence type="ECO:0000256" key="3">
    <source>
        <dbReference type="ARBA" id="ARBA00022553"/>
    </source>
</evidence>
<feature type="region of interest" description="Disordered" evidence="5">
    <location>
        <begin position="290"/>
        <end position="364"/>
    </location>
</feature>
<keyword evidence="3" id="KW-0597">Phosphoprotein</keyword>
<dbReference type="InterPro" id="IPR033927">
    <property type="entry name" value="WASPfam_EVH1"/>
</dbReference>
<dbReference type="InterPro" id="IPR000697">
    <property type="entry name" value="WH1/EVH1_dom"/>
</dbReference>
<dbReference type="PANTHER" id="PTHR11202:SF36">
    <property type="entry name" value="ACTIN NUCLEATION-PROMOTING FACTOR WASL"/>
    <property type="match status" value="1"/>
</dbReference>
<evidence type="ECO:0000259" key="7">
    <source>
        <dbReference type="PROSITE" id="PS50229"/>
    </source>
</evidence>
<evidence type="ECO:0000259" key="6">
    <source>
        <dbReference type="PROSITE" id="PS50108"/>
    </source>
</evidence>
<keyword evidence="2" id="KW-0963">Cytoplasm</keyword>
<dbReference type="SUPFAM" id="SSF50729">
    <property type="entry name" value="PH domain-like"/>
    <property type="match status" value="1"/>
</dbReference>
<dbReference type="Proteomes" id="UP000095280">
    <property type="component" value="Unplaced"/>
</dbReference>
<dbReference type="InterPro" id="IPR011026">
    <property type="entry name" value="WAS_C"/>
</dbReference>
<dbReference type="InterPro" id="IPR011993">
    <property type="entry name" value="PH-like_dom_sf"/>
</dbReference>
<evidence type="ECO:0000256" key="4">
    <source>
        <dbReference type="ARBA" id="ARBA00023212"/>
    </source>
</evidence>
<dbReference type="PROSITE" id="PS50108">
    <property type="entry name" value="CRIB"/>
    <property type="match status" value="1"/>
</dbReference>
<evidence type="ECO:0000313" key="9">
    <source>
        <dbReference type="WBParaSite" id="maker-uti_cns_0010760-snap-gene-0.3-mRNA-1"/>
    </source>
</evidence>
<feature type="domain" description="CRIB" evidence="6">
    <location>
        <begin position="210"/>
        <end position="223"/>
    </location>
</feature>
<feature type="compositionally biased region" description="Pro residues" evidence="5">
    <location>
        <begin position="337"/>
        <end position="364"/>
    </location>
</feature>
<dbReference type="GO" id="GO:0007015">
    <property type="term" value="P:actin filament organization"/>
    <property type="evidence" value="ECO:0007669"/>
    <property type="project" value="InterPro"/>
</dbReference>
<feature type="domain" description="WH1" evidence="7">
    <location>
        <begin position="26"/>
        <end position="132"/>
    </location>
</feature>
<keyword evidence="4" id="KW-0206">Cytoskeleton</keyword>
<dbReference type="Gene3D" id="2.30.29.30">
    <property type="entry name" value="Pleckstrin-homology domain (PH domain)/Phosphotyrosine-binding domain (PTB)"/>
    <property type="match status" value="1"/>
</dbReference>
<proteinExistence type="predicted"/>
<accession>A0A1I8I9X7</accession>
<dbReference type="PROSITE" id="PS50229">
    <property type="entry name" value="WH1"/>
    <property type="match status" value="1"/>
</dbReference>
<dbReference type="FunFam" id="2.30.29.30:FF:000130">
    <property type="entry name" value="neural Wiskott-Aldrich syndrome protein"/>
    <property type="match status" value="1"/>
</dbReference>
<dbReference type="PANTHER" id="PTHR11202">
    <property type="entry name" value="SPROUTY-RELATED, EVH1 DOMAIN-CONTAINING PROTEIN FAMILY MEMBER"/>
    <property type="match status" value="1"/>
</dbReference>
<dbReference type="WBParaSite" id="maker-uti_cns_0010760-snap-gene-0.3-mRNA-1">
    <property type="protein sequence ID" value="maker-uti_cns_0010760-snap-gene-0.3-mRNA-1"/>
    <property type="gene ID" value="maker-uti_cns_0010760-snap-gene-0.3"/>
</dbReference>
<feature type="region of interest" description="Disordered" evidence="5">
    <location>
        <begin position="159"/>
        <end position="217"/>
    </location>
</feature>
<dbReference type="Pfam" id="PF00786">
    <property type="entry name" value="PBD"/>
    <property type="match status" value="1"/>
</dbReference>
<feature type="compositionally biased region" description="Basic residues" evidence="5">
    <location>
        <begin position="317"/>
        <end position="328"/>
    </location>
</feature>
<dbReference type="CDD" id="cd00132">
    <property type="entry name" value="CRIB"/>
    <property type="match status" value="1"/>
</dbReference>
<dbReference type="Pfam" id="PF00568">
    <property type="entry name" value="WH1"/>
    <property type="match status" value="1"/>
</dbReference>
<dbReference type="Gene3D" id="3.90.810.10">
    <property type="entry name" value="CRIB domain"/>
    <property type="match status" value="1"/>
</dbReference>
<dbReference type="SUPFAM" id="SSF47912">
    <property type="entry name" value="Wiscott-Aldrich syndrome protein, WASP, C-terminal domain"/>
    <property type="match status" value="1"/>
</dbReference>
<evidence type="ECO:0000256" key="2">
    <source>
        <dbReference type="ARBA" id="ARBA00022490"/>
    </source>
</evidence>
<evidence type="ECO:0000313" key="8">
    <source>
        <dbReference type="Proteomes" id="UP000095280"/>
    </source>
</evidence>
<dbReference type="SMART" id="SM00461">
    <property type="entry name" value="WH1"/>
    <property type="match status" value="1"/>
</dbReference>
<evidence type="ECO:0000256" key="5">
    <source>
        <dbReference type="SAM" id="MobiDB-lite"/>
    </source>
</evidence>
<dbReference type="InterPro" id="IPR000095">
    <property type="entry name" value="CRIB_dom"/>
</dbReference>
<keyword evidence="8" id="KW-1185">Reference proteome</keyword>
<organism evidence="8 9">
    <name type="scientific">Macrostomum lignano</name>
    <dbReference type="NCBI Taxonomy" id="282301"/>
    <lineage>
        <taxon>Eukaryota</taxon>
        <taxon>Metazoa</taxon>
        <taxon>Spiralia</taxon>
        <taxon>Lophotrochozoa</taxon>
        <taxon>Platyhelminthes</taxon>
        <taxon>Rhabditophora</taxon>
        <taxon>Macrostomorpha</taxon>
        <taxon>Macrostomida</taxon>
        <taxon>Macrostomidae</taxon>
        <taxon>Macrostomum</taxon>
    </lineage>
</organism>
<name>A0A1I8I9X7_9PLAT</name>